<evidence type="ECO:0000256" key="1">
    <source>
        <dbReference type="ARBA" id="ARBA00006987"/>
    </source>
</evidence>
<dbReference type="InterPro" id="IPR042100">
    <property type="entry name" value="Bug_dom1"/>
</dbReference>
<dbReference type="EMBL" id="SMSJ01000003">
    <property type="protein sequence ID" value="TDH64037.1"/>
    <property type="molecule type" value="Genomic_DNA"/>
</dbReference>
<organism evidence="2 3">
    <name type="scientific">Dankookia rubra</name>
    <dbReference type="NCBI Taxonomy" id="1442381"/>
    <lineage>
        <taxon>Bacteria</taxon>
        <taxon>Pseudomonadati</taxon>
        <taxon>Pseudomonadota</taxon>
        <taxon>Alphaproteobacteria</taxon>
        <taxon>Acetobacterales</taxon>
        <taxon>Roseomonadaceae</taxon>
        <taxon>Dankookia</taxon>
    </lineage>
</organism>
<evidence type="ECO:0000313" key="2">
    <source>
        <dbReference type="EMBL" id="TDH64037.1"/>
    </source>
</evidence>
<evidence type="ECO:0000313" key="3">
    <source>
        <dbReference type="Proteomes" id="UP000295096"/>
    </source>
</evidence>
<comment type="caution">
    <text evidence="2">The sequence shown here is derived from an EMBL/GenBank/DDBJ whole genome shotgun (WGS) entry which is preliminary data.</text>
</comment>
<proteinExistence type="inferred from homology"/>
<dbReference type="SUPFAM" id="SSF53850">
    <property type="entry name" value="Periplasmic binding protein-like II"/>
    <property type="match status" value="1"/>
</dbReference>
<dbReference type="Gene3D" id="3.40.190.10">
    <property type="entry name" value="Periplasmic binding protein-like II"/>
    <property type="match status" value="1"/>
</dbReference>
<reference evidence="2 3" key="1">
    <citation type="journal article" date="2016" name="J. Microbiol.">
        <title>Dankookia rubra gen. nov., sp. nov., an alphaproteobacterium isolated from sediment of a shallow stream.</title>
        <authorList>
            <person name="Kim W.H."/>
            <person name="Kim D.H."/>
            <person name="Kang K."/>
            <person name="Ahn T.Y."/>
        </authorList>
    </citation>
    <scope>NUCLEOTIDE SEQUENCE [LARGE SCALE GENOMIC DNA]</scope>
    <source>
        <strain evidence="2 3">JCM30602</strain>
    </source>
</reference>
<sequence>MAGAAEAARHPARLKDTPPMQRRDFLGALAALPAVPALAQGAWPNRPVRTVVPYPPGGPNDIIARLYAPALGAALGQSVLVENRAGGSGVIGADYVLKSPPDGYTLGTIDGGSLVIAPHTQPSMPYRVPEDVTLLSVVATVPEALVATPGLGVKTLPELLELAKRRPGTLNIATAGAAGISHLTAHLFRQQTGAQVEVVPYRGAAPAVTDLVAGQVQLLFADLPVILPHIKAGALVPLALAARQRSPSLPELRTTVEYGFPKLLAENWYCTVAPRGLPAAVTQRVTEALKAASETASVRDGLAAQGAEATWTSQADFAALLREQSETWRQVVAASGVKSE</sequence>
<dbReference type="Pfam" id="PF03401">
    <property type="entry name" value="TctC"/>
    <property type="match status" value="1"/>
</dbReference>
<accession>A0A4R5QMR2</accession>
<protein>
    <submittedName>
        <fullName evidence="2">Tripartite tricarboxylate transporter substrate binding protein</fullName>
    </submittedName>
</protein>
<gene>
    <name evidence="2" type="ORF">E2C06_04250</name>
</gene>
<dbReference type="OrthoDB" id="7250553at2"/>
<name>A0A4R5QMR2_9PROT</name>
<dbReference type="AlphaFoldDB" id="A0A4R5QMR2"/>
<dbReference type="Proteomes" id="UP000295096">
    <property type="component" value="Unassembled WGS sequence"/>
</dbReference>
<keyword evidence="3" id="KW-1185">Reference proteome</keyword>
<dbReference type="PANTHER" id="PTHR42928">
    <property type="entry name" value="TRICARBOXYLATE-BINDING PROTEIN"/>
    <property type="match status" value="1"/>
</dbReference>
<comment type="similarity">
    <text evidence="1">Belongs to the UPF0065 (bug) family.</text>
</comment>
<dbReference type="InterPro" id="IPR005064">
    <property type="entry name" value="BUG"/>
</dbReference>
<dbReference type="Gene3D" id="3.40.190.150">
    <property type="entry name" value="Bordetella uptake gene, domain 1"/>
    <property type="match status" value="1"/>
</dbReference>
<dbReference type="PIRSF" id="PIRSF017082">
    <property type="entry name" value="YflP"/>
    <property type="match status" value="1"/>
</dbReference>
<dbReference type="PANTHER" id="PTHR42928:SF5">
    <property type="entry name" value="BLR1237 PROTEIN"/>
    <property type="match status" value="1"/>
</dbReference>